<evidence type="ECO:0000313" key="2">
    <source>
        <dbReference type="EMBL" id="KAA6397226.1"/>
    </source>
</evidence>
<accession>A0A5J4WRN4</accession>
<protein>
    <recommendedName>
        <fullName evidence="4">ABC transmembrane type-1 domain-containing protein</fullName>
    </recommendedName>
</protein>
<dbReference type="Proteomes" id="UP000324800">
    <property type="component" value="Unassembled WGS sequence"/>
</dbReference>
<reference evidence="2 3" key="1">
    <citation type="submission" date="2019-03" db="EMBL/GenBank/DDBJ databases">
        <title>Single cell metagenomics reveals metabolic interactions within the superorganism composed of flagellate Streblomastix strix and complex community of Bacteroidetes bacteria on its surface.</title>
        <authorList>
            <person name="Treitli S.C."/>
            <person name="Kolisko M."/>
            <person name="Husnik F."/>
            <person name="Keeling P."/>
            <person name="Hampl V."/>
        </authorList>
    </citation>
    <scope>NUCLEOTIDE SEQUENCE [LARGE SCALE GENOMIC DNA]</scope>
    <source>
        <strain evidence="2">ST1C</strain>
    </source>
</reference>
<comment type="caution">
    <text evidence="2">The sequence shown here is derived from an EMBL/GenBank/DDBJ whole genome shotgun (WGS) entry which is preliminary data.</text>
</comment>
<evidence type="ECO:0008006" key="4">
    <source>
        <dbReference type="Google" id="ProtNLM"/>
    </source>
</evidence>
<organism evidence="2 3">
    <name type="scientific">Streblomastix strix</name>
    <dbReference type="NCBI Taxonomy" id="222440"/>
    <lineage>
        <taxon>Eukaryota</taxon>
        <taxon>Metamonada</taxon>
        <taxon>Preaxostyla</taxon>
        <taxon>Oxymonadida</taxon>
        <taxon>Streblomastigidae</taxon>
        <taxon>Streblomastix</taxon>
    </lineage>
</organism>
<evidence type="ECO:0000256" key="1">
    <source>
        <dbReference type="SAM" id="SignalP"/>
    </source>
</evidence>
<dbReference type="AlphaFoldDB" id="A0A5J4WRN4"/>
<sequence length="234" mass="26809">MSIQFLFNLQLLLKVIRVLFSSKCLYRKVELGEEDEDKMRLLQDQRVEEIKLKKNQIDAYIIPLSVVVRIGIGLLLQLSLLMIFYLYAIIALSGVRPMSSYVALIGYRRVCTTQLSIVSEIIIGNFIVELYNTENRAKGINFGEQITYDTNPIRHTSPIFYDTQYCSNRSNSRETMKKLSTLLIIMNEKILLGKQEKQSQDQVGIITGDEILDSISSPRFQGKGSFYSKVMTDV</sequence>
<feature type="signal peptide" evidence="1">
    <location>
        <begin position="1"/>
        <end position="21"/>
    </location>
</feature>
<gene>
    <name evidence="2" type="ORF">EZS28_007251</name>
</gene>
<dbReference type="EMBL" id="SNRW01001229">
    <property type="protein sequence ID" value="KAA6397226.1"/>
    <property type="molecule type" value="Genomic_DNA"/>
</dbReference>
<name>A0A5J4WRN4_9EUKA</name>
<keyword evidence="1" id="KW-0732">Signal</keyword>
<feature type="chain" id="PRO_5023875162" description="ABC transmembrane type-1 domain-containing protein" evidence="1">
    <location>
        <begin position="22"/>
        <end position="234"/>
    </location>
</feature>
<proteinExistence type="predicted"/>
<evidence type="ECO:0000313" key="3">
    <source>
        <dbReference type="Proteomes" id="UP000324800"/>
    </source>
</evidence>